<reference evidence="2" key="2">
    <citation type="submission" date="2023-07" db="EMBL/GenBank/DDBJ databases">
        <authorList>
            <consortium name="Lawrence Berkeley National Laboratory"/>
            <person name="Haridas S."/>
            <person name="Hensen N."/>
            <person name="Bonometti L."/>
            <person name="Westerberg I."/>
            <person name="Brannstrom I.O."/>
            <person name="Guillou S."/>
            <person name="Cros-Aarteil S."/>
            <person name="Calhoun S."/>
            <person name="Kuo A."/>
            <person name="Mondo S."/>
            <person name="Pangilinan J."/>
            <person name="Riley R."/>
            <person name="LaButti K."/>
            <person name="Andreopoulos B."/>
            <person name="Lipzen A."/>
            <person name="Chen C."/>
            <person name="Yanf M."/>
            <person name="Daum C."/>
            <person name="Ng V."/>
            <person name="Clum A."/>
            <person name="Steindorff A."/>
            <person name="Ohm R."/>
            <person name="Martin F."/>
            <person name="Silar P."/>
            <person name="Natvig D."/>
            <person name="Lalanne C."/>
            <person name="Gautier V."/>
            <person name="Ament-velasquez S.L."/>
            <person name="Kruys A."/>
            <person name="Hutchinson M.I."/>
            <person name="Powell A.J."/>
            <person name="Barry K."/>
            <person name="Miller A.N."/>
            <person name="Grigoriev I.V."/>
            <person name="Debuchy R."/>
            <person name="Gladieux P."/>
            <person name="Thoren M.H."/>
            <person name="Johannesson H."/>
        </authorList>
    </citation>
    <scope>NUCLEOTIDE SEQUENCE</scope>
    <source>
        <strain evidence="2">FGSC 1904</strain>
    </source>
</reference>
<dbReference type="AlphaFoldDB" id="A0AAE0PF41"/>
<evidence type="ECO:0000313" key="2">
    <source>
        <dbReference type="EMBL" id="KAK3398808.1"/>
    </source>
</evidence>
<protein>
    <recommendedName>
        <fullName evidence="4">Secreted protein</fullName>
    </recommendedName>
</protein>
<feature type="signal peptide" evidence="1">
    <location>
        <begin position="1"/>
        <end position="40"/>
    </location>
</feature>
<gene>
    <name evidence="2" type="ORF">B0T20DRAFT_218318</name>
</gene>
<keyword evidence="3" id="KW-1185">Reference proteome</keyword>
<name>A0AAE0PF41_SORBR</name>
<feature type="chain" id="PRO_5042072929" description="Secreted protein" evidence="1">
    <location>
        <begin position="41"/>
        <end position="99"/>
    </location>
</feature>
<comment type="caution">
    <text evidence="2">The sequence shown here is derived from an EMBL/GenBank/DDBJ whole genome shotgun (WGS) entry which is preliminary data.</text>
</comment>
<evidence type="ECO:0000256" key="1">
    <source>
        <dbReference type="SAM" id="SignalP"/>
    </source>
</evidence>
<accession>A0AAE0PF41</accession>
<sequence>MIPRHHAACFLTVIIHFSSVNFLGVLRVCFCLQCLKSGEADTCQKIVSRFSGTREASKQGRERALQLSMSRHVLSRDRYFEAAERRCWTDGLYIIMKRE</sequence>
<dbReference type="EMBL" id="JAUTDP010000006">
    <property type="protein sequence ID" value="KAK3398808.1"/>
    <property type="molecule type" value="Genomic_DNA"/>
</dbReference>
<proteinExistence type="predicted"/>
<dbReference type="Proteomes" id="UP001281003">
    <property type="component" value="Unassembled WGS sequence"/>
</dbReference>
<organism evidence="2 3">
    <name type="scientific">Sordaria brevicollis</name>
    <dbReference type="NCBI Taxonomy" id="83679"/>
    <lineage>
        <taxon>Eukaryota</taxon>
        <taxon>Fungi</taxon>
        <taxon>Dikarya</taxon>
        <taxon>Ascomycota</taxon>
        <taxon>Pezizomycotina</taxon>
        <taxon>Sordariomycetes</taxon>
        <taxon>Sordariomycetidae</taxon>
        <taxon>Sordariales</taxon>
        <taxon>Sordariaceae</taxon>
        <taxon>Sordaria</taxon>
    </lineage>
</organism>
<reference evidence="2" key="1">
    <citation type="journal article" date="2023" name="Mol. Phylogenet. Evol.">
        <title>Genome-scale phylogeny and comparative genomics of the fungal order Sordariales.</title>
        <authorList>
            <person name="Hensen N."/>
            <person name="Bonometti L."/>
            <person name="Westerberg I."/>
            <person name="Brannstrom I.O."/>
            <person name="Guillou S."/>
            <person name="Cros-Aarteil S."/>
            <person name="Calhoun S."/>
            <person name="Haridas S."/>
            <person name="Kuo A."/>
            <person name="Mondo S."/>
            <person name="Pangilinan J."/>
            <person name="Riley R."/>
            <person name="LaButti K."/>
            <person name="Andreopoulos B."/>
            <person name="Lipzen A."/>
            <person name="Chen C."/>
            <person name="Yan M."/>
            <person name="Daum C."/>
            <person name="Ng V."/>
            <person name="Clum A."/>
            <person name="Steindorff A."/>
            <person name="Ohm R.A."/>
            <person name="Martin F."/>
            <person name="Silar P."/>
            <person name="Natvig D.O."/>
            <person name="Lalanne C."/>
            <person name="Gautier V."/>
            <person name="Ament-Velasquez S.L."/>
            <person name="Kruys A."/>
            <person name="Hutchinson M.I."/>
            <person name="Powell A.J."/>
            <person name="Barry K."/>
            <person name="Miller A.N."/>
            <person name="Grigoriev I.V."/>
            <person name="Debuchy R."/>
            <person name="Gladieux P."/>
            <person name="Hiltunen Thoren M."/>
            <person name="Johannesson H."/>
        </authorList>
    </citation>
    <scope>NUCLEOTIDE SEQUENCE</scope>
    <source>
        <strain evidence="2">FGSC 1904</strain>
    </source>
</reference>
<keyword evidence="1" id="KW-0732">Signal</keyword>
<evidence type="ECO:0008006" key="4">
    <source>
        <dbReference type="Google" id="ProtNLM"/>
    </source>
</evidence>
<evidence type="ECO:0000313" key="3">
    <source>
        <dbReference type="Proteomes" id="UP001281003"/>
    </source>
</evidence>